<name>A0ACB8X1I3_9TELE</name>
<gene>
    <name evidence="1" type="ORF">L3Q82_023277</name>
</gene>
<accession>A0ACB8X1I3</accession>
<reference evidence="1" key="1">
    <citation type="submission" date="2022-04" db="EMBL/GenBank/DDBJ databases">
        <title>Jade perch genome.</title>
        <authorList>
            <person name="Chao B."/>
        </authorList>
    </citation>
    <scope>NUCLEOTIDE SEQUENCE</scope>
    <source>
        <strain evidence="1">CB-2022</strain>
    </source>
</reference>
<dbReference type="EMBL" id="CM041535">
    <property type="protein sequence ID" value="KAI3372818.1"/>
    <property type="molecule type" value="Genomic_DNA"/>
</dbReference>
<sequence length="2893" mass="313131">MARPKRHVRHSQGSWSENEREREEEEMALCLYECLRAVGLQRHYARFTSVGVRRPAHLSALTMEDYPILGIRSMEDRTRLFHLIRMVKTLDEHAGDEDYDVSVGDMSFNSDACEDPYEDVYGDEEEEDVAAVSNLHSASVPKPSSVRRRLDFSCETSDHHQKGTVRIYASHNRSNQPGQGKGLALPLELELDHGGTAVCGCKENNHSVHSHQPDHHTRTNSKPDSMEGFSLYNSVIRLSPKCVSPHKPKPRPSMVHSKRFSNKPVRHKDRKGISRKEKLFADISSNRISENMVKPTPVYESKRTAGYNYGLPLSSPPAPNKKQPGGGQRISVCVRKRPLTRTEGRQGEADVVTTPSEECVIVHECKEAVDLTQYILQHRFYFDQVFGEESSNEEVYRRTAYPLVQHMLKGGKATCFAYGQTGAGKTHTMLGSSPGRPGLYVLAVRDIFAHLSTTHMRSSLLVYVSFFEIYCGQLYDLLDHRKRLFAREDGQKVVHIAGLRDVRVDSVSSLLEVISQGTEERTQGMSGVNPLSSRSHALLQIQLRGPNQQIAGRMWFVDLAGSERASDTKEPDRQSRMEGAEINQSLLALKECIRSLDQEQLHTPFRQSKLTQVLKDSFVGDSMTCMIANISPGHLATEHTLNTLRYADRVKELKGQGGPRGGRRGKTVPSPKRNLSNSSSSGGARGKSPPKKPKLGRRREAFGSTTPPARSATGGTILCSTPKDSRWGEETSAIARKGLGLEYITPIEGLLGMDVERDRRERASGRESRRRERHGGTDSASHSAGDQNIRSVRLFSRQEADEQLHLWEGRRESGFFQRKKENEQSNLKEGREEERRRRRQVESGRDTCGEVERPRETDLPKVDEKLKERERHLRQYHQQLQQFIPSSASSSVHLFSGSTCASFSSSNQASPSSSASPSSCSSLPHSSSLSVSALMHHGLEEVLDTYRARVEVGADDNRGQLSFVTSGEICLPSETSPSHSMNKDEVCHGDSGSTDDDWRVSLEGTEASFGQDRAVIQMTEEPVGEEGLDASDIPAAGLWSNKEREGADSLVSTHRNNESNSLFNHPPVDSPHQRAQAERPLSPACEHTDTLLTSNKLSGFPLELKHTRCTSNIHTLAFQNAQQGVPPSSRGEKGPWFAANKREVSKSQSATIPDTTPITQNGCKISAEPLNISEIPAYTQVENDPEIKAKIFVLPQEETSLSDVMDPLSTSLLQVDQQVATASFLQGEQNNTSLCLLENKSGEENNRREVEKEHPTCAEVARKVVEDEDVELHLSLLELPQIKTPPIPGIMLVSLRDQENNQKPRKTPAIKVLSNKAPASLLKLSTCTSVQTSMQSISSSVQLSGNTDSPISHSLMKHGATQLPPENAHNVHNKLAFSISTPQPESVLSQLNTLPKQCHRVHSNYSSNFSLQPNRPKESNSQECTSNQQNSSIIDLSTLEDLDPDQWRVVQAHWKQLEEMEALCRKEGTLLCQQPDMIFLFCTYIVLYILYMMTSVVSNQARGTRDRTLPTTTQTTQPQKQIQATAEQIRLAQMIYDKNDADFEDKVKQLIEVTGKAQDECVVALHDCNEDVNRAINFLLESTSDTNSWETVGKKRSLGKEGGPSEIKESREKKGGEREASRGRGGSNRRGRGISRGREGRLEENGFEVAPGERGGDRGRRGRGRGEWAVGRGRGRAAAGNRFSSQGMGTFNPADYTANSGARQETWEGDGNEPGEGTGTWGGNLEDLTSEDWNEDLSETKVFTASSAPANHIPPGHNVDLASLLPKAGVAVGVSMDSDLGAIVDGPSAEDLAQSLVFTNSHHNGRTATHSYAHATANSYAHAASAGTTYAHAALSSVLGSGFGSLNAPKPTPVSDIRTSEQLNGPRLGQRTSQTLATTSNSVSKDAGPPPIQNPAPASSPSVEVKAQRVENGPVTAQHLEMKLQPEPSAVLSQLAQRQQQSSILPTTEPLGMPQSHAPQVPTPPGHESSVPLVRDGASPGVKLPGMELPITEPPQRQLKTQRRRVPPPSKIPSSAVEMPGSADISGLNVQFGALDFGSEAGSGAGDMTQTESVREQAPAQPPAPAAPAAMSIPSAVPTQQPQSSLFSKPASVSSEHMSSIPTLPSAVSDPNFPSPSLGLPSATPSPSLGLPSGAAPPSSTAPTAASRVESSGPRSLPPHLAFSQSKDVPSAAALTNGYSGMKTQSTQDGNHVTSTHSSGSNLPTSSSLTEKSFDLENSCWFPSHSAYLLFLQMSNEESSSSSNLHAFSSSSSSQALNPSAPLAVSSSTTNGLHPSGAPGLTPNGTNATLSAAGSRTAPLLTTTSGKAPPNLAQGVPPLLANQYIMGPGGLLPAYPQIYGYEDLQMLQSRLPMDYYGVTFPGTTATMPGRDGLANNPYSGEATKFGRNDSSSPAPPTSLSTAGVQSQPQQAPQAGTQGQGQGQSQGQQTQNQAFLNPPLPPGYGYTGLPYYAGVPGVPSAFQYGPTVFVPPASAKQPAMGLANPSNQYHQQHQPSYGQHAYSTAFDDLSQAHGGEYSKGGYGGSAQSQAKSAGSGPGKAPGLSGSGTSGGVPEMGGSIYSKTQSFDKQGFHTGTPPPFSLPSALGGTGPLNPGGAPGYAPAPFLHILPHQQTHSQLLHHHLTQDGQLWPQHGVADVGWSWSAKSVQQHAAENPRQQVQLRQLSLLGQLRNASPSPKRLGLIIVRYEAHYGGVIVCKLHDGVCGVDGRTVTGEESEEGWAEHAALWCACAQDQCRGCVVPDSHHLRPVGVIYFRPPGGAFSPFFVSDAAWSSVAARTLNAPRTPTELRCVVVDKAQSSQLRCSQSVERQPVLTGEVCTCEGGAAQTKCSHCALSERRGGFGQDILQFGKYKRKSFQLRKRRALQEYSWQSGTARTAWRQIWDSRDDVTALKPSY</sequence>
<evidence type="ECO:0000313" key="2">
    <source>
        <dbReference type="Proteomes" id="UP000831701"/>
    </source>
</evidence>
<organism evidence="1 2">
    <name type="scientific">Scortum barcoo</name>
    <name type="common">barcoo grunter</name>
    <dbReference type="NCBI Taxonomy" id="214431"/>
    <lineage>
        <taxon>Eukaryota</taxon>
        <taxon>Metazoa</taxon>
        <taxon>Chordata</taxon>
        <taxon>Craniata</taxon>
        <taxon>Vertebrata</taxon>
        <taxon>Euteleostomi</taxon>
        <taxon>Actinopterygii</taxon>
        <taxon>Neopterygii</taxon>
        <taxon>Teleostei</taxon>
        <taxon>Neoteleostei</taxon>
        <taxon>Acanthomorphata</taxon>
        <taxon>Eupercaria</taxon>
        <taxon>Centrarchiformes</taxon>
        <taxon>Terapontoidei</taxon>
        <taxon>Terapontidae</taxon>
        <taxon>Scortum</taxon>
    </lineage>
</organism>
<comment type="caution">
    <text evidence="1">The sequence shown here is derived from an EMBL/GenBank/DDBJ whole genome shotgun (WGS) entry which is preliminary data.</text>
</comment>
<proteinExistence type="predicted"/>
<evidence type="ECO:0000313" key="1">
    <source>
        <dbReference type="EMBL" id="KAI3372818.1"/>
    </source>
</evidence>
<keyword evidence="2" id="KW-1185">Reference proteome</keyword>
<protein>
    <submittedName>
        <fullName evidence="1">Uncharacterized protein</fullName>
    </submittedName>
</protein>
<dbReference type="Proteomes" id="UP000831701">
    <property type="component" value="Chromosome 5"/>
</dbReference>